<dbReference type="EMBL" id="QUMU01000007">
    <property type="protein sequence ID" value="REG29691.1"/>
    <property type="molecule type" value="Genomic_DNA"/>
</dbReference>
<dbReference type="GO" id="GO:0004519">
    <property type="term" value="F:endonuclease activity"/>
    <property type="evidence" value="ECO:0007669"/>
    <property type="project" value="UniProtKB-KW"/>
</dbReference>
<dbReference type="InterPro" id="IPR011335">
    <property type="entry name" value="Restrct_endonuc-II-like"/>
</dbReference>
<evidence type="ECO:0000313" key="4">
    <source>
        <dbReference type="Proteomes" id="UP000035579"/>
    </source>
</evidence>
<reference evidence="2 4" key="1">
    <citation type="submission" date="2015-05" db="EMBL/GenBank/DDBJ databases">
        <title>Genome assembly of Archangium gephyra DSM 2261.</title>
        <authorList>
            <person name="Sharma G."/>
            <person name="Subramanian S."/>
        </authorList>
    </citation>
    <scope>NUCLEOTIDE SEQUENCE [LARGE SCALE GENOMIC DNA]</scope>
    <source>
        <strain evidence="2 4">DSM 2261</strain>
    </source>
</reference>
<dbReference type="RefSeq" id="WP_116120411.1">
    <property type="nucleotide sequence ID" value="NZ_CP011509.1"/>
</dbReference>
<keyword evidence="3" id="KW-0378">Hydrolase</keyword>
<dbReference type="Gene3D" id="3.90.1570.10">
    <property type="entry name" value="tt1808, chain A"/>
    <property type="match status" value="1"/>
</dbReference>
<evidence type="ECO:0000313" key="2">
    <source>
        <dbReference type="EMBL" id="AKJ07945.1"/>
    </source>
</evidence>
<evidence type="ECO:0000259" key="1">
    <source>
        <dbReference type="Pfam" id="PF05685"/>
    </source>
</evidence>
<keyword evidence="3" id="KW-0540">Nuclease</keyword>
<dbReference type="Proteomes" id="UP000256345">
    <property type="component" value="Unassembled WGS sequence"/>
</dbReference>
<reference evidence="3 5" key="2">
    <citation type="submission" date="2018-08" db="EMBL/GenBank/DDBJ databases">
        <title>Genomic Encyclopedia of Archaeal and Bacterial Type Strains, Phase II (KMG-II): from individual species to whole genera.</title>
        <authorList>
            <person name="Goeker M."/>
        </authorList>
    </citation>
    <scope>NUCLEOTIDE SEQUENCE [LARGE SCALE GENOMIC DNA]</scope>
    <source>
        <strain evidence="3 5">DSM 2261</strain>
    </source>
</reference>
<feature type="domain" description="Putative restriction endonuclease" evidence="1">
    <location>
        <begin position="18"/>
        <end position="178"/>
    </location>
</feature>
<evidence type="ECO:0000313" key="5">
    <source>
        <dbReference type="Proteomes" id="UP000256345"/>
    </source>
</evidence>
<dbReference type="PANTHER" id="PTHR34107">
    <property type="entry name" value="SLL0198 PROTEIN-RELATED"/>
    <property type="match status" value="1"/>
</dbReference>
<evidence type="ECO:0000313" key="3">
    <source>
        <dbReference type="EMBL" id="REG29691.1"/>
    </source>
</evidence>
<dbReference type="Proteomes" id="UP000035579">
    <property type="component" value="Chromosome"/>
</dbReference>
<dbReference type="PANTHER" id="PTHR34107:SF4">
    <property type="entry name" value="SLL1222 PROTEIN"/>
    <property type="match status" value="1"/>
</dbReference>
<keyword evidence="3" id="KW-0255">Endonuclease</keyword>
<dbReference type="EMBL" id="CP011509">
    <property type="protein sequence ID" value="AKJ07945.1"/>
    <property type="molecule type" value="Genomic_DNA"/>
</dbReference>
<sequence length="193" mass="21151">MGKGKKPATYEDIEALPVGWVGEIIEEELVASPRPAMGHARVSSVLGAELGGPFDLGRGGPGGWWIFDEPEVHLGRNVLVPDLAGWRRERLPKPPAPNEPFMTVAPDWLCEVLSPSTGAMDRARKLPLYHREGVGHVWLVDPLARTLEVLRRQAGGWLLVATHTGDERVRAEPFEAVELGLELLWLPEGPAGR</sequence>
<keyword evidence="5" id="KW-1185">Reference proteome</keyword>
<accession>A0AAC8QI54</accession>
<dbReference type="CDD" id="cd06260">
    <property type="entry name" value="DUF820-like"/>
    <property type="match status" value="1"/>
</dbReference>
<dbReference type="InterPro" id="IPR012296">
    <property type="entry name" value="Nuclease_put_TT1808"/>
</dbReference>
<gene>
    <name evidence="2" type="ORF">AA314_09571</name>
    <name evidence="3" type="ORF">ATI61_107387</name>
</gene>
<dbReference type="InterPro" id="IPR008538">
    <property type="entry name" value="Uma2"/>
</dbReference>
<name>A0AAC8QI54_9BACT</name>
<dbReference type="Pfam" id="PF05685">
    <property type="entry name" value="Uma2"/>
    <property type="match status" value="1"/>
</dbReference>
<dbReference type="KEGG" id="age:AA314_09571"/>
<organism evidence="2 4">
    <name type="scientific">Archangium gephyra</name>
    <dbReference type="NCBI Taxonomy" id="48"/>
    <lineage>
        <taxon>Bacteria</taxon>
        <taxon>Pseudomonadati</taxon>
        <taxon>Myxococcota</taxon>
        <taxon>Myxococcia</taxon>
        <taxon>Myxococcales</taxon>
        <taxon>Cystobacterineae</taxon>
        <taxon>Archangiaceae</taxon>
        <taxon>Archangium</taxon>
    </lineage>
</organism>
<dbReference type="SUPFAM" id="SSF52980">
    <property type="entry name" value="Restriction endonuclease-like"/>
    <property type="match status" value="1"/>
</dbReference>
<proteinExistence type="predicted"/>
<dbReference type="AlphaFoldDB" id="A0AAC8QI54"/>
<protein>
    <submittedName>
        <fullName evidence="3">Uma2 family endonuclease</fullName>
    </submittedName>
</protein>